<dbReference type="FunFam" id="1.20.1250.20:FF:000013">
    <property type="entry name" value="MFS general substrate transporter"/>
    <property type="match status" value="1"/>
</dbReference>
<dbReference type="SUPFAM" id="SSF103473">
    <property type="entry name" value="MFS general substrate transporter"/>
    <property type="match status" value="1"/>
</dbReference>
<dbReference type="Gene3D" id="1.20.1250.20">
    <property type="entry name" value="MFS general substrate transporter like domains"/>
    <property type="match status" value="2"/>
</dbReference>
<comment type="subcellular location">
    <subcellularLocation>
        <location evidence="1">Membrane</location>
        <topology evidence="1">Multi-pass membrane protein</topology>
    </subcellularLocation>
</comment>
<dbReference type="Pfam" id="PF07690">
    <property type="entry name" value="MFS_1"/>
    <property type="match status" value="1"/>
</dbReference>
<feature type="transmembrane region" description="Helical" evidence="6">
    <location>
        <begin position="186"/>
        <end position="207"/>
    </location>
</feature>
<evidence type="ECO:0000259" key="7">
    <source>
        <dbReference type="PROSITE" id="PS50850"/>
    </source>
</evidence>
<feature type="transmembrane region" description="Helical" evidence="6">
    <location>
        <begin position="355"/>
        <end position="375"/>
    </location>
</feature>
<dbReference type="PANTHER" id="PTHR43791">
    <property type="entry name" value="PERMEASE-RELATED"/>
    <property type="match status" value="1"/>
</dbReference>
<reference evidence="8 9" key="1">
    <citation type="submission" date="2023-03" db="EMBL/GenBank/DDBJ databases">
        <title>Genome sequence of Lichtheimia ornata CBS 291.66.</title>
        <authorList>
            <person name="Mohabir J.T."/>
            <person name="Shea T.P."/>
            <person name="Kurbessoian T."/>
            <person name="Berby B."/>
            <person name="Fontaine J."/>
            <person name="Livny J."/>
            <person name="Gnirke A."/>
            <person name="Stajich J.E."/>
            <person name="Cuomo C.A."/>
        </authorList>
    </citation>
    <scope>NUCLEOTIDE SEQUENCE [LARGE SCALE GENOMIC DNA]</scope>
    <source>
        <strain evidence="8">CBS 291.66</strain>
    </source>
</reference>
<dbReference type="InterPro" id="IPR020846">
    <property type="entry name" value="MFS_dom"/>
</dbReference>
<dbReference type="EMBL" id="JARTCD010000037">
    <property type="protein sequence ID" value="KAJ8656722.1"/>
    <property type="molecule type" value="Genomic_DNA"/>
</dbReference>
<evidence type="ECO:0000256" key="4">
    <source>
        <dbReference type="ARBA" id="ARBA00022989"/>
    </source>
</evidence>
<evidence type="ECO:0000313" key="8">
    <source>
        <dbReference type="EMBL" id="KAJ8656722.1"/>
    </source>
</evidence>
<feature type="transmembrane region" description="Helical" evidence="6">
    <location>
        <begin position="322"/>
        <end position="343"/>
    </location>
</feature>
<keyword evidence="4 6" id="KW-1133">Transmembrane helix</keyword>
<dbReference type="GO" id="GO:0022857">
    <property type="term" value="F:transmembrane transporter activity"/>
    <property type="evidence" value="ECO:0007669"/>
    <property type="project" value="InterPro"/>
</dbReference>
<organism evidence="8 9">
    <name type="scientific">Lichtheimia ornata</name>
    <dbReference type="NCBI Taxonomy" id="688661"/>
    <lineage>
        <taxon>Eukaryota</taxon>
        <taxon>Fungi</taxon>
        <taxon>Fungi incertae sedis</taxon>
        <taxon>Mucoromycota</taxon>
        <taxon>Mucoromycotina</taxon>
        <taxon>Mucoromycetes</taxon>
        <taxon>Mucorales</taxon>
        <taxon>Lichtheimiaceae</taxon>
        <taxon>Lichtheimia</taxon>
    </lineage>
</organism>
<name>A0AAD7Y043_9FUNG</name>
<feature type="transmembrane region" description="Helical" evidence="6">
    <location>
        <begin position="219"/>
        <end position="241"/>
    </location>
</feature>
<feature type="transmembrane region" description="Helical" evidence="6">
    <location>
        <begin position="123"/>
        <end position="146"/>
    </location>
</feature>
<dbReference type="AlphaFoldDB" id="A0AAD7Y043"/>
<feature type="transmembrane region" description="Helical" evidence="6">
    <location>
        <begin position="447"/>
        <end position="468"/>
    </location>
</feature>
<evidence type="ECO:0000256" key="6">
    <source>
        <dbReference type="SAM" id="Phobius"/>
    </source>
</evidence>
<feature type="transmembrane region" description="Helical" evidence="6">
    <location>
        <begin position="90"/>
        <end position="111"/>
    </location>
</feature>
<dbReference type="InterPro" id="IPR011701">
    <property type="entry name" value="MFS"/>
</dbReference>
<accession>A0AAD7Y043</accession>
<proteinExistence type="predicted"/>
<protein>
    <recommendedName>
        <fullName evidence="7">Major facilitator superfamily (MFS) profile domain-containing protein</fullName>
    </recommendedName>
</protein>
<evidence type="ECO:0000256" key="2">
    <source>
        <dbReference type="ARBA" id="ARBA00022448"/>
    </source>
</evidence>
<feature type="domain" description="Major facilitator superfamily (MFS) profile" evidence="7">
    <location>
        <begin position="60"/>
        <end position="473"/>
    </location>
</feature>
<feature type="transmembrane region" description="Helical" evidence="6">
    <location>
        <begin position="381"/>
        <end position="402"/>
    </location>
</feature>
<dbReference type="GO" id="GO:0016020">
    <property type="term" value="C:membrane"/>
    <property type="evidence" value="ECO:0007669"/>
    <property type="project" value="UniProtKB-SubCell"/>
</dbReference>
<dbReference type="GeneID" id="83214977"/>
<keyword evidence="2" id="KW-0813">Transport</keyword>
<evidence type="ECO:0000313" key="9">
    <source>
        <dbReference type="Proteomes" id="UP001234581"/>
    </source>
</evidence>
<dbReference type="Proteomes" id="UP001234581">
    <property type="component" value="Unassembled WGS sequence"/>
</dbReference>
<feature type="transmembrane region" description="Helical" evidence="6">
    <location>
        <begin position="152"/>
        <end position="174"/>
    </location>
</feature>
<keyword evidence="5 6" id="KW-0472">Membrane</keyword>
<feature type="transmembrane region" description="Helical" evidence="6">
    <location>
        <begin position="414"/>
        <end position="435"/>
    </location>
</feature>
<evidence type="ECO:0000256" key="1">
    <source>
        <dbReference type="ARBA" id="ARBA00004141"/>
    </source>
</evidence>
<keyword evidence="9" id="KW-1185">Reference proteome</keyword>
<feature type="transmembrane region" description="Helical" evidence="6">
    <location>
        <begin position="291"/>
        <end position="310"/>
    </location>
</feature>
<dbReference type="FunFam" id="1.20.1250.20:FF:000018">
    <property type="entry name" value="MFS transporter permease"/>
    <property type="match status" value="1"/>
</dbReference>
<comment type="caution">
    <text evidence="8">The sequence shown here is derived from an EMBL/GenBank/DDBJ whole genome shotgun (WGS) entry which is preliminary data.</text>
</comment>
<gene>
    <name evidence="8" type="ORF">O0I10_007569</name>
</gene>
<dbReference type="PANTHER" id="PTHR43791:SF36">
    <property type="entry name" value="TRANSPORTER, PUTATIVE (AFU_ORTHOLOGUE AFUA_6G08340)-RELATED"/>
    <property type="match status" value="1"/>
</dbReference>
<dbReference type="InterPro" id="IPR036259">
    <property type="entry name" value="MFS_trans_sf"/>
</dbReference>
<evidence type="ECO:0000256" key="3">
    <source>
        <dbReference type="ARBA" id="ARBA00022692"/>
    </source>
</evidence>
<dbReference type="PROSITE" id="PS50850">
    <property type="entry name" value="MFS"/>
    <property type="match status" value="1"/>
</dbReference>
<dbReference type="RefSeq" id="XP_058341635.1">
    <property type="nucleotide sequence ID" value="XM_058487584.1"/>
</dbReference>
<evidence type="ECO:0000256" key="5">
    <source>
        <dbReference type="ARBA" id="ARBA00023136"/>
    </source>
</evidence>
<sequence>MHPPVSRTDSAMEEDTIVEKKSVADWQEKAVGGNVYIDEDPLKDEAEQERKLVKALDRRLLPLFCVFYFTDFLDRANIGNATIGGIEEDLNLTATQMSTIISAFYITYILFEVPSNIILKRTSAVMWLSTIMLVWGVITLIMGFITSFGGLLAARLVLGAAESGYIPGMLYQMSRMYKPGELSSRIGILICMACIAGIVSGPIAYGTSFLEGRNKLHGWQYLFILEGVPTIVLSIVSYFSLFDTVDQVSWLTSEQKALQHKRMMDQEQGDGSSSKIGWGTIYKAFADWKTWLFAVVYMTNAVNFYSFAIFSPMLIDGFGFPVLTSQLLTAPPNVLGAVVMLLSGRATDRLPNCRAKILVSGFLIMALGYMMLLVLHDRWALYGSLFIIPVGFALIAPAVLGWSAVNFEDLSVRAVAVAIVVMVGNTGGVMASYLYPSTDAPHYGFGNGFNIICAVLGATVSGFTGYMLCRENKRRDDLCSKMHEPPQELKYRFYY</sequence>
<keyword evidence="3 6" id="KW-0812">Transmembrane</keyword>